<evidence type="ECO:0000256" key="4">
    <source>
        <dbReference type="RuleBase" id="RU004262"/>
    </source>
</evidence>
<dbReference type="Gene3D" id="3.40.50.1820">
    <property type="entry name" value="alpha/beta hydrolase"/>
    <property type="match status" value="1"/>
</dbReference>
<evidence type="ECO:0000313" key="6">
    <source>
        <dbReference type="EMBL" id="CAL8109936.1"/>
    </source>
</evidence>
<dbReference type="PANTHER" id="PTHR11610:SF173">
    <property type="entry name" value="LIPASE DOMAIN-CONTAINING PROTEIN-RELATED"/>
    <property type="match status" value="1"/>
</dbReference>
<reference evidence="6 7" key="1">
    <citation type="submission" date="2024-08" db="EMBL/GenBank/DDBJ databases">
        <authorList>
            <person name="Cucini C."/>
            <person name="Frati F."/>
        </authorList>
    </citation>
    <scope>NUCLEOTIDE SEQUENCE [LARGE SCALE GENOMIC DNA]</scope>
</reference>
<evidence type="ECO:0000256" key="2">
    <source>
        <dbReference type="ARBA" id="ARBA00010701"/>
    </source>
</evidence>
<evidence type="ECO:0000256" key="1">
    <source>
        <dbReference type="ARBA" id="ARBA00004613"/>
    </source>
</evidence>
<evidence type="ECO:0000313" key="7">
    <source>
        <dbReference type="Proteomes" id="UP001642540"/>
    </source>
</evidence>
<evidence type="ECO:0000259" key="5">
    <source>
        <dbReference type="Pfam" id="PF00151"/>
    </source>
</evidence>
<sequence length="156" mass="17430">MDYGQTSGNKIQIICHSMGCAVANFISQVTEEKIGRITGLDPAQPSFESGDPSEQLDASFVDIIHKNAGYLYEMKLGMFNDCGYVDFRPNGGRSQPGSQNELYGTCSNSRAIEYYLESVKDPDAFESFESHSYEEFERGVFNKQKPTKMGFWASNT</sequence>
<dbReference type="PANTHER" id="PTHR11610">
    <property type="entry name" value="LIPASE"/>
    <property type="match status" value="1"/>
</dbReference>
<dbReference type="Pfam" id="PF00151">
    <property type="entry name" value="Lipase"/>
    <property type="match status" value="1"/>
</dbReference>
<name>A0ABP1QTL2_9HEXA</name>
<feature type="domain" description="Lipase" evidence="5">
    <location>
        <begin position="7"/>
        <end position="153"/>
    </location>
</feature>
<keyword evidence="3" id="KW-0964">Secreted</keyword>
<evidence type="ECO:0000256" key="3">
    <source>
        <dbReference type="ARBA" id="ARBA00022525"/>
    </source>
</evidence>
<keyword evidence="7" id="KW-1185">Reference proteome</keyword>
<proteinExistence type="inferred from homology"/>
<dbReference type="SUPFAM" id="SSF53474">
    <property type="entry name" value="alpha/beta-Hydrolases"/>
    <property type="match status" value="1"/>
</dbReference>
<dbReference type="InterPro" id="IPR013818">
    <property type="entry name" value="Lipase"/>
</dbReference>
<gene>
    <name evidence="6" type="ORF">ODALV1_LOCUS13827</name>
</gene>
<dbReference type="Proteomes" id="UP001642540">
    <property type="component" value="Unassembled WGS sequence"/>
</dbReference>
<comment type="subcellular location">
    <subcellularLocation>
        <location evidence="1">Secreted</location>
    </subcellularLocation>
</comment>
<organism evidence="6 7">
    <name type="scientific">Orchesella dallaii</name>
    <dbReference type="NCBI Taxonomy" id="48710"/>
    <lineage>
        <taxon>Eukaryota</taxon>
        <taxon>Metazoa</taxon>
        <taxon>Ecdysozoa</taxon>
        <taxon>Arthropoda</taxon>
        <taxon>Hexapoda</taxon>
        <taxon>Collembola</taxon>
        <taxon>Entomobryomorpha</taxon>
        <taxon>Entomobryoidea</taxon>
        <taxon>Orchesellidae</taxon>
        <taxon>Orchesellinae</taxon>
        <taxon>Orchesella</taxon>
    </lineage>
</organism>
<accession>A0ABP1QTL2</accession>
<dbReference type="InterPro" id="IPR029058">
    <property type="entry name" value="AB_hydrolase_fold"/>
</dbReference>
<comment type="similarity">
    <text evidence="2 4">Belongs to the AB hydrolase superfamily. Lipase family.</text>
</comment>
<protein>
    <recommendedName>
        <fullName evidence="5">Lipase domain-containing protein</fullName>
    </recommendedName>
</protein>
<dbReference type="InterPro" id="IPR000734">
    <property type="entry name" value="TAG_lipase"/>
</dbReference>
<dbReference type="EMBL" id="CAXLJM020000043">
    <property type="protein sequence ID" value="CAL8109936.1"/>
    <property type="molecule type" value="Genomic_DNA"/>
</dbReference>
<comment type="caution">
    <text evidence="6">The sequence shown here is derived from an EMBL/GenBank/DDBJ whole genome shotgun (WGS) entry which is preliminary data.</text>
</comment>